<evidence type="ECO:0000256" key="1">
    <source>
        <dbReference type="ARBA" id="ARBA00001946"/>
    </source>
</evidence>
<dbReference type="InterPro" id="IPR000086">
    <property type="entry name" value="NUDIX_hydrolase_dom"/>
</dbReference>
<evidence type="ECO:0000256" key="4">
    <source>
        <dbReference type="ARBA" id="ARBA00022842"/>
    </source>
</evidence>
<dbReference type="InterPro" id="IPR015797">
    <property type="entry name" value="NUDIX_hydrolase-like_dom_sf"/>
</dbReference>
<reference evidence="7 8" key="1">
    <citation type="submission" date="2019-10" db="EMBL/GenBank/DDBJ databases">
        <title>Whole genome shotgun sequence of Acrocarpospora corrugata NBRC 13972.</title>
        <authorList>
            <person name="Ichikawa N."/>
            <person name="Kimura A."/>
            <person name="Kitahashi Y."/>
            <person name="Komaki H."/>
            <person name="Oguchi A."/>
        </authorList>
    </citation>
    <scope>NUCLEOTIDE SEQUENCE [LARGE SCALE GENOMIC DNA]</scope>
    <source>
        <strain evidence="7 8">NBRC 13972</strain>
    </source>
</reference>
<name>A0A5M3VP89_9ACTN</name>
<evidence type="ECO:0000256" key="5">
    <source>
        <dbReference type="RuleBase" id="RU003476"/>
    </source>
</evidence>
<comment type="cofactor">
    <cofactor evidence="1">
        <name>Mg(2+)</name>
        <dbReference type="ChEBI" id="CHEBI:18420"/>
    </cofactor>
</comment>
<evidence type="ECO:0000313" key="8">
    <source>
        <dbReference type="Proteomes" id="UP000334990"/>
    </source>
</evidence>
<dbReference type="SUPFAM" id="SSF55811">
    <property type="entry name" value="Nudix"/>
    <property type="match status" value="1"/>
</dbReference>
<evidence type="ECO:0000256" key="3">
    <source>
        <dbReference type="ARBA" id="ARBA00022801"/>
    </source>
</evidence>
<comment type="caution">
    <text evidence="7">The sequence shown here is derived from an EMBL/GenBank/DDBJ whole genome shotgun (WGS) entry which is preliminary data.</text>
</comment>
<dbReference type="PRINTS" id="PR00502">
    <property type="entry name" value="NUDIXFAMILY"/>
</dbReference>
<comment type="similarity">
    <text evidence="2 5">Belongs to the Nudix hydrolase family.</text>
</comment>
<dbReference type="Pfam" id="PF00293">
    <property type="entry name" value="NUDIX"/>
    <property type="match status" value="1"/>
</dbReference>
<evidence type="ECO:0000259" key="6">
    <source>
        <dbReference type="PROSITE" id="PS51462"/>
    </source>
</evidence>
<dbReference type="PROSITE" id="PS00893">
    <property type="entry name" value="NUDIX_BOX"/>
    <property type="match status" value="1"/>
</dbReference>
<protein>
    <submittedName>
        <fullName evidence="7">DNA mismatch repair protein MutT</fullName>
    </submittedName>
</protein>
<dbReference type="Proteomes" id="UP000334990">
    <property type="component" value="Unassembled WGS sequence"/>
</dbReference>
<proteinExistence type="inferred from homology"/>
<dbReference type="Gene3D" id="3.90.79.10">
    <property type="entry name" value="Nucleoside Triphosphate Pyrophosphohydrolase"/>
    <property type="match status" value="1"/>
</dbReference>
<accession>A0A5M3VP89</accession>
<organism evidence="7 8">
    <name type="scientific">Acrocarpospora corrugata</name>
    <dbReference type="NCBI Taxonomy" id="35763"/>
    <lineage>
        <taxon>Bacteria</taxon>
        <taxon>Bacillati</taxon>
        <taxon>Actinomycetota</taxon>
        <taxon>Actinomycetes</taxon>
        <taxon>Streptosporangiales</taxon>
        <taxon>Streptosporangiaceae</taxon>
        <taxon>Acrocarpospora</taxon>
    </lineage>
</organism>
<dbReference type="OrthoDB" id="3214694at2"/>
<dbReference type="CDD" id="cd04685">
    <property type="entry name" value="NUDIX_Hydrolase"/>
    <property type="match status" value="1"/>
</dbReference>
<sequence>MTNVAIRHSARVLLVDAAERLLLFRFPAPVSWRIPYFWVTPGGGVDEGESLAVAAIRELREEIGLELEPDRLGPLVAVTSGPAELGERLVEATDSFFFVQVDGHVIDTSGQEEMERGQISAYHWWSLPELAATSELITPLGLPGLLPRLIAGEVLAEPVRLPWRRPPC</sequence>
<dbReference type="PANTHER" id="PTHR43046:SF12">
    <property type="entry name" value="GDP-MANNOSE MANNOSYL HYDROLASE"/>
    <property type="match status" value="1"/>
</dbReference>
<dbReference type="GO" id="GO:0016787">
    <property type="term" value="F:hydrolase activity"/>
    <property type="evidence" value="ECO:0007669"/>
    <property type="project" value="UniProtKB-KW"/>
</dbReference>
<feature type="domain" description="Nudix hydrolase" evidence="6">
    <location>
        <begin position="5"/>
        <end position="151"/>
    </location>
</feature>
<dbReference type="RefSeq" id="WP_155334487.1">
    <property type="nucleotide sequence ID" value="NZ_BAAABN010000006.1"/>
</dbReference>
<dbReference type="PROSITE" id="PS51462">
    <property type="entry name" value="NUDIX"/>
    <property type="match status" value="1"/>
</dbReference>
<dbReference type="AlphaFoldDB" id="A0A5M3VP89"/>
<keyword evidence="3 5" id="KW-0378">Hydrolase</keyword>
<dbReference type="InterPro" id="IPR020084">
    <property type="entry name" value="NUDIX_hydrolase_CS"/>
</dbReference>
<evidence type="ECO:0000256" key="2">
    <source>
        <dbReference type="ARBA" id="ARBA00005582"/>
    </source>
</evidence>
<evidence type="ECO:0000313" key="7">
    <source>
        <dbReference type="EMBL" id="GER98028.1"/>
    </source>
</evidence>
<dbReference type="InterPro" id="IPR020476">
    <property type="entry name" value="Nudix_hydrolase"/>
</dbReference>
<gene>
    <name evidence="7" type="ORF">Acor_00900</name>
</gene>
<keyword evidence="4" id="KW-0460">Magnesium</keyword>
<dbReference type="EMBL" id="BLAD01000035">
    <property type="protein sequence ID" value="GER98028.1"/>
    <property type="molecule type" value="Genomic_DNA"/>
</dbReference>
<dbReference type="PANTHER" id="PTHR43046">
    <property type="entry name" value="GDP-MANNOSE MANNOSYL HYDROLASE"/>
    <property type="match status" value="1"/>
</dbReference>
<keyword evidence="8" id="KW-1185">Reference proteome</keyword>